<reference evidence="2 3" key="1">
    <citation type="submission" date="2020-08" db="EMBL/GenBank/DDBJ databases">
        <authorList>
            <person name="Liu G."/>
            <person name="Sun C."/>
        </authorList>
    </citation>
    <scope>NUCLEOTIDE SEQUENCE [LARGE SCALE GENOMIC DNA]</scope>
    <source>
        <strain evidence="2 3">OT19</strain>
        <plasmid evidence="2 3">plas1</plasmid>
    </source>
</reference>
<protein>
    <submittedName>
        <fullName evidence="2">DUF2384 domain-containing protein</fullName>
    </submittedName>
</protein>
<accession>A0A7G6VZG0</accession>
<name>A0A7G6VZG0_9SPHN</name>
<dbReference type="RefSeq" id="WP_185885872.1">
    <property type="nucleotide sequence ID" value="NZ_CP060053.1"/>
</dbReference>
<sequence>MKDVNLLELPGPSRSEHAASLLSDGIHLVGAVGERSASVAFEAAKELFGGSLLSTIHFMNYRHPWLNGQTPLERAEESDEGADFVVSMIRAIASGVYV</sequence>
<dbReference type="AlphaFoldDB" id="A0A7G6VZG0"/>
<dbReference type="InterPro" id="IPR024467">
    <property type="entry name" value="Xre/MbcA/ParS-like_toxin-bd"/>
</dbReference>
<evidence type="ECO:0000259" key="1">
    <source>
        <dbReference type="Pfam" id="PF09722"/>
    </source>
</evidence>
<geneLocation type="plasmid" evidence="2 3">
    <name>plas1</name>
</geneLocation>
<keyword evidence="2" id="KW-0614">Plasmid</keyword>
<proteinExistence type="predicted"/>
<dbReference type="Proteomes" id="UP000515297">
    <property type="component" value="Plasmid plas1"/>
</dbReference>
<dbReference type="Pfam" id="PF09722">
    <property type="entry name" value="Xre_MbcA_ParS_C"/>
    <property type="match status" value="1"/>
</dbReference>
<dbReference type="EMBL" id="CP060053">
    <property type="protein sequence ID" value="QNE07125.1"/>
    <property type="molecule type" value="Genomic_DNA"/>
</dbReference>
<organism evidence="2 3">
    <name type="scientific">Croceicoccus marinus</name>
    <dbReference type="NCBI Taxonomy" id="450378"/>
    <lineage>
        <taxon>Bacteria</taxon>
        <taxon>Pseudomonadati</taxon>
        <taxon>Pseudomonadota</taxon>
        <taxon>Alphaproteobacteria</taxon>
        <taxon>Sphingomonadales</taxon>
        <taxon>Erythrobacteraceae</taxon>
        <taxon>Croceicoccus</taxon>
    </lineage>
</organism>
<evidence type="ECO:0000313" key="2">
    <source>
        <dbReference type="EMBL" id="QNE07125.1"/>
    </source>
</evidence>
<evidence type="ECO:0000313" key="3">
    <source>
        <dbReference type="Proteomes" id="UP000515297"/>
    </source>
</evidence>
<gene>
    <name evidence="2" type="ORF">H4O24_19105</name>
</gene>
<feature type="domain" description="Antitoxin Xre/MbcA/ParS-like toxin-binding" evidence="1">
    <location>
        <begin position="43"/>
        <end position="95"/>
    </location>
</feature>